<keyword evidence="2" id="KW-0012">Acyltransferase</keyword>
<dbReference type="PROSITE" id="PS51186">
    <property type="entry name" value="GNAT"/>
    <property type="match status" value="1"/>
</dbReference>
<evidence type="ECO:0000313" key="5">
    <source>
        <dbReference type="EMBL" id="OSY36169.1"/>
    </source>
</evidence>
<protein>
    <submittedName>
        <fullName evidence="5">Acetyltransferase (GNAT) family protein</fullName>
    </submittedName>
</protein>
<sequence>MIRVSGVPVRRSGTSTPETRIMDGGDDGPVLELRVCALDHPDAVRLNDDIQAYYREVYGDGDVTVLVPEQFSAPRGRYLIGYDPGGAPVATGAWRPVDATDEDPVLRDGDAEIKRMYVVPAARGSGHARTLLAELERTAADAGRRRMILETGTAQPDAMSLYRACGYHPIGRFGTYRDDHHSRCFGKPLRE</sequence>
<reference evidence="5 6" key="1">
    <citation type="submission" date="2016-09" db="EMBL/GenBank/DDBJ databases">
        <title>Pseudonocardia autotrophica DSM535, a candidate organism with high potential of specific P450 cytochromes.</title>
        <authorList>
            <person name="Grumaz C."/>
            <person name="Vainshtein Y."/>
            <person name="Kirstahler P."/>
            <person name="Sohn K."/>
        </authorList>
    </citation>
    <scope>NUCLEOTIDE SEQUENCE [LARGE SCALE GENOMIC DNA]</scope>
    <source>
        <strain evidence="5 6">DSM 535</strain>
    </source>
</reference>
<dbReference type="PANTHER" id="PTHR43877">
    <property type="entry name" value="AMINOALKYLPHOSPHONATE N-ACETYLTRANSFERASE-RELATED-RELATED"/>
    <property type="match status" value="1"/>
</dbReference>
<dbReference type="STRING" id="2074.BG845_05567"/>
<dbReference type="InterPro" id="IPR000182">
    <property type="entry name" value="GNAT_dom"/>
</dbReference>
<dbReference type="InterPro" id="IPR016181">
    <property type="entry name" value="Acyl_CoA_acyltransferase"/>
</dbReference>
<comment type="caution">
    <text evidence="5">The sequence shown here is derived from an EMBL/GenBank/DDBJ whole genome shotgun (WGS) entry which is preliminary data.</text>
</comment>
<evidence type="ECO:0000313" key="6">
    <source>
        <dbReference type="Proteomes" id="UP000194360"/>
    </source>
</evidence>
<dbReference type="InterPro" id="IPR050832">
    <property type="entry name" value="Bact_Acetyltransf"/>
</dbReference>
<dbReference type="Gene3D" id="3.40.630.30">
    <property type="match status" value="1"/>
</dbReference>
<dbReference type="CDD" id="cd04301">
    <property type="entry name" value="NAT_SF"/>
    <property type="match status" value="1"/>
</dbReference>
<proteinExistence type="predicted"/>
<dbReference type="PANTHER" id="PTHR43877:SF2">
    <property type="entry name" value="AMINOALKYLPHOSPHONATE N-ACETYLTRANSFERASE-RELATED"/>
    <property type="match status" value="1"/>
</dbReference>
<dbReference type="Proteomes" id="UP000194360">
    <property type="component" value="Unassembled WGS sequence"/>
</dbReference>
<evidence type="ECO:0000259" key="4">
    <source>
        <dbReference type="PROSITE" id="PS51186"/>
    </source>
</evidence>
<evidence type="ECO:0000256" key="1">
    <source>
        <dbReference type="ARBA" id="ARBA00022679"/>
    </source>
</evidence>
<gene>
    <name evidence="5" type="ORF">BG845_05567</name>
</gene>
<feature type="region of interest" description="Disordered" evidence="3">
    <location>
        <begin position="1"/>
        <end position="26"/>
    </location>
</feature>
<keyword evidence="1 5" id="KW-0808">Transferase</keyword>
<accession>A0A1Y2MMD8</accession>
<keyword evidence="6" id="KW-1185">Reference proteome</keyword>
<dbReference type="Pfam" id="PF00583">
    <property type="entry name" value="Acetyltransf_1"/>
    <property type="match status" value="1"/>
</dbReference>
<evidence type="ECO:0000256" key="3">
    <source>
        <dbReference type="SAM" id="MobiDB-lite"/>
    </source>
</evidence>
<name>A0A1Y2MMD8_PSEAH</name>
<dbReference type="SUPFAM" id="SSF55729">
    <property type="entry name" value="Acyl-CoA N-acyltransferases (Nat)"/>
    <property type="match status" value="1"/>
</dbReference>
<dbReference type="GO" id="GO:0016747">
    <property type="term" value="F:acyltransferase activity, transferring groups other than amino-acyl groups"/>
    <property type="evidence" value="ECO:0007669"/>
    <property type="project" value="InterPro"/>
</dbReference>
<organism evidence="5 6">
    <name type="scientific">Pseudonocardia autotrophica</name>
    <name type="common">Amycolata autotrophica</name>
    <name type="synonym">Nocardia autotrophica</name>
    <dbReference type="NCBI Taxonomy" id="2074"/>
    <lineage>
        <taxon>Bacteria</taxon>
        <taxon>Bacillati</taxon>
        <taxon>Actinomycetota</taxon>
        <taxon>Actinomycetes</taxon>
        <taxon>Pseudonocardiales</taxon>
        <taxon>Pseudonocardiaceae</taxon>
        <taxon>Pseudonocardia</taxon>
    </lineage>
</organism>
<feature type="domain" description="N-acetyltransferase" evidence="4">
    <location>
        <begin position="33"/>
        <end position="190"/>
    </location>
</feature>
<evidence type="ECO:0000256" key="2">
    <source>
        <dbReference type="ARBA" id="ARBA00023315"/>
    </source>
</evidence>
<dbReference type="EMBL" id="MIGB01000042">
    <property type="protein sequence ID" value="OSY36169.1"/>
    <property type="molecule type" value="Genomic_DNA"/>
</dbReference>
<dbReference type="AlphaFoldDB" id="A0A1Y2MMD8"/>